<keyword evidence="5" id="KW-0804">Transcription</keyword>
<evidence type="ECO:0000256" key="5">
    <source>
        <dbReference type="ARBA" id="ARBA00023163"/>
    </source>
</evidence>
<dbReference type="InterPro" id="IPR035965">
    <property type="entry name" value="PAS-like_dom_sf"/>
</dbReference>
<dbReference type="InterPro" id="IPR009057">
    <property type="entry name" value="Homeodomain-like_sf"/>
</dbReference>
<dbReference type="PROSITE" id="PS00675">
    <property type="entry name" value="SIGMA54_INTERACT_1"/>
    <property type="match status" value="1"/>
</dbReference>
<dbReference type="Pfam" id="PF25601">
    <property type="entry name" value="AAA_lid_14"/>
    <property type="match status" value="1"/>
</dbReference>
<keyword evidence="4" id="KW-0805">Transcription regulation</keyword>
<dbReference type="InterPro" id="IPR025662">
    <property type="entry name" value="Sigma_54_int_dom_ATP-bd_1"/>
</dbReference>
<dbReference type="InterPro" id="IPR025944">
    <property type="entry name" value="Sigma_54_int_dom_CS"/>
</dbReference>
<dbReference type="InterPro" id="IPR002078">
    <property type="entry name" value="Sigma_54_int"/>
</dbReference>
<dbReference type="PROSITE" id="PS50045">
    <property type="entry name" value="SIGMA54_INTERACT_4"/>
    <property type="match status" value="1"/>
</dbReference>
<dbReference type="GO" id="GO:0006355">
    <property type="term" value="P:regulation of DNA-templated transcription"/>
    <property type="evidence" value="ECO:0007669"/>
    <property type="project" value="InterPro"/>
</dbReference>
<protein>
    <recommendedName>
        <fullName evidence="6">HTH-type transcriptional regulatory protein TyrR</fullName>
    </recommendedName>
</protein>
<name>A0A844HWM0_9RHOB</name>
<comment type="caution">
    <text evidence="8">The sequence shown here is derived from an EMBL/GenBank/DDBJ whole genome shotgun (WGS) entry which is preliminary data.</text>
</comment>
<dbReference type="OrthoDB" id="9805953at2"/>
<dbReference type="AlphaFoldDB" id="A0A844HWM0"/>
<dbReference type="GO" id="GO:0005524">
    <property type="term" value="F:ATP binding"/>
    <property type="evidence" value="ECO:0007669"/>
    <property type="project" value="UniProtKB-KW"/>
</dbReference>
<dbReference type="SMART" id="SM00382">
    <property type="entry name" value="AAA"/>
    <property type="match status" value="1"/>
</dbReference>
<reference evidence="8 9" key="1">
    <citation type="submission" date="2019-11" db="EMBL/GenBank/DDBJ databases">
        <authorList>
            <person name="Dong K."/>
        </authorList>
    </citation>
    <scope>NUCLEOTIDE SEQUENCE [LARGE SCALE GENOMIC DNA]</scope>
    <source>
        <strain evidence="8 9">NBRC 112902</strain>
    </source>
</reference>
<dbReference type="EMBL" id="WMIG01000022">
    <property type="protein sequence ID" value="MTH61911.1"/>
    <property type="molecule type" value="Genomic_DNA"/>
</dbReference>
<feature type="domain" description="Sigma-54 factor interaction" evidence="7">
    <location>
        <begin position="199"/>
        <end position="370"/>
    </location>
</feature>
<dbReference type="RefSeq" id="WP_155041863.1">
    <property type="nucleotide sequence ID" value="NZ_JBHGCD010000026.1"/>
</dbReference>
<dbReference type="GO" id="GO:0003677">
    <property type="term" value="F:DNA binding"/>
    <property type="evidence" value="ECO:0007669"/>
    <property type="project" value="UniProtKB-KW"/>
</dbReference>
<dbReference type="CDD" id="cd00009">
    <property type="entry name" value="AAA"/>
    <property type="match status" value="1"/>
</dbReference>
<dbReference type="Gene3D" id="3.40.50.300">
    <property type="entry name" value="P-loop containing nucleotide triphosphate hydrolases"/>
    <property type="match status" value="1"/>
</dbReference>
<keyword evidence="2" id="KW-0058">Aromatic hydrocarbons catabolism</keyword>
<dbReference type="PROSITE" id="PS00688">
    <property type="entry name" value="SIGMA54_INTERACT_3"/>
    <property type="match status" value="1"/>
</dbReference>
<evidence type="ECO:0000313" key="8">
    <source>
        <dbReference type="EMBL" id="MTH61911.1"/>
    </source>
</evidence>
<dbReference type="SUPFAM" id="SSF55785">
    <property type="entry name" value="PYP-like sensor domain (PAS domain)"/>
    <property type="match status" value="1"/>
</dbReference>
<keyword evidence="3" id="KW-0067">ATP-binding</keyword>
<evidence type="ECO:0000256" key="6">
    <source>
        <dbReference type="ARBA" id="ARBA00029500"/>
    </source>
</evidence>
<dbReference type="Gene3D" id="1.10.8.60">
    <property type="match status" value="1"/>
</dbReference>
<evidence type="ECO:0000313" key="9">
    <source>
        <dbReference type="Proteomes" id="UP000449846"/>
    </source>
</evidence>
<dbReference type="Proteomes" id="UP000449846">
    <property type="component" value="Unassembled WGS sequence"/>
</dbReference>
<evidence type="ECO:0000256" key="4">
    <source>
        <dbReference type="ARBA" id="ARBA00023015"/>
    </source>
</evidence>
<dbReference type="SUPFAM" id="SSF52540">
    <property type="entry name" value="P-loop containing nucleoside triphosphate hydrolases"/>
    <property type="match status" value="1"/>
</dbReference>
<dbReference type="InterPro" id="IPR027417">
    <property type="entry name" value="P-loop_NTPase"/>
</dbReference>
<dbReference type="InterPro" id="IPR030828">
    <property type="entry name" value="HTH_TyrR"/>
</dbReference>
<sequence>MKFYAPHPASKGGTRARPAFIDGPEFALFLNGLPDATAFLELDGRIRLVNVAFERLLATGRAGLLGTDLTRHGRNGEDLLLGAATALARLQRFEGRGAIAGQPNTRAMLQVLRSGEGTPYGALLVLTPPERGTAPLGGTFRFLTEQNPPDAGPVLSPAHASAEARALRALTQASPLLVTGETGTGKTAFIRRIAGADPDRPLVHVACTSLTEANFTAEMQGQDHAPGGRRAGLIEAASGGTLCLDHVEDLTLPLQARLLALLDADSFRPFADGGTVRLVTATVVDLSALVAKGAFRADLFHRIAAVRVTLPALRDEPDMIPALTQRIMARINLHRHPPLSLSPAFTQLLLGHDYPGNIRELENILAHAATTSGAQATAEDFTTPPRPAAMARPAGTDLRSQVQAFEEGLIADALASHRSKRSAAKALGIDVATLIRKTGRARHSTPNKE</sequence>
<evidence type="ECO:0000256" key="3">
    <source>
        <dbReference type="ARBA" id="ARBA00022840"/>
    </source>
</evidence>
<dbReference type="PANTHER" id="PTHR32071">
    <property type="entry name" value="TRANSCRIPTIONAL REGULATORY PROTEIN"/>
    <property type="match status" value="1"/>
</dbReference>
<dbReference type="Pfam" id="PF18024">
    <property type="entry name" value="HTH_50"/>
    <property type="match status" value="1"/>
</dbReference>
<dbReference type="InterPro" id="IPR003593">
    <property type="entry name" value="AAA+_ATPase"/>
</dbReference>
<organism evidence="8 9">
    <name type="scientific">Paracoccus litorisediminis</name>
    <dbReference type="NCBI Taxonomy" id="2006130"/>
    <lineage>
        <taxon>Bacteria</taxon>
        <taxon>Pseudomonadati</taxon>
        <taxon>Pseudomonadota</taxon>
        <taxon>Alphaproteobacteria</taxon>
        <taxon>Rhodobacterales</taxon>
        <taxon>Paracoccaceae</taxon>
        <taxon>Paracoccus</taxon>
    </lineage>
</organism>
<proteinExistence type="predicted"/>
<dbReference type="InterPro" id="IPR058031">
    <property type="entry name" value="AAA_lid_NorR"/>
</dbReference>
<evidence type="ECO:0000259" key="7">
    <source>
        <dbReference type="PROSITE" id="PS50045"/>
    </source>
</evidence>
<evidence type="ECO:0000256" key="1">
    <source>
        <dbReference type="ARBA" id="ARBA00022741"/>
    </source>
</evidence>
<keyword evidence="1" id="KW-0547">Nucleotide-binding</keyword>
<dbReference type="Gene3D" id="1.10.10.60">
    <property type="entry name" value="Homeodomain-like"/>
    <property type="match status" value="1"/>
</dbReference>
<keyword evidence="9" id="KW-1185">Reference proteome</keyword>
<accession>A0A844HWM0</accession>
<dbReference type="Pfam" id="PF00158">
    <property type="entry name" value="Sigma54_activat"/>
    <property type="match status" value="1"/>
</dbReference>
<gene>
    <name evidence="8" type="ORF">GL300_22195</name>
</gene>
<evidence type="ECO:0000256" key="2">
    <source>
        <dbReference type="ARBA" id="ARBA00022797"/>
    </source>
</evidence>
<dbReference type="SUPFAM" id="SSF46689">
    <property type="entry name" value="Homeodomain-like"/>
    <property type="match status" value="1"/>
</dbReference>